<dbReference type="InterPro" id="IPR010987">
    <property type="entry name" value="Glutathione-S-Trfase_C-like"/>
</dbReference>
<sequence length="209" mass="24335">MGLTAKRAGITFYSDPSDHYSHRIRIVLAEKEAVVELISVNPHHKPEDLAHLNPYNSLPTLVDRDLCLYESKVMMEYLDERFPHPPLLPAYPAARALTRQLAYRIERDWCSLVDIILHDSNDERVLQARKTLRDSLISVAPVFAEKPYFMNDEFSIADAMLAPILWRLAYMHIDLPEKPCKPLLRYMERLFSRESFVTSLTAVERNMRH</sequence>
<keyword evidence="4" id="KW-1185">Reference proteome</keyword>
<dbReference type="InterPro" id="IPR050983">
    <property type="entry name" value="GST_Omega/HSP26"/>
</dbReference>
<dbReference type="EMBL" id="QAON01000005">
    <property type="protein sequence ID" value="PTQ89886.1"/>
    <property type="molecule type" value="Genomic_DNA"/>
</dbReference>
<dbReference type="PANTHER" id="PTHR43968:SF6">
    <property type="entry name" value="GLUTATHIONE S-TRANSFERASE OMEGA"/>
    <property type="match status" value="1"/>
</dbReference>
<dbReference type="InterPro" id="IPR004045">
    <property type="entry name" value="Glutathione_S-Trfase_N"/>
</dbReference>
<dbReference type="AlphaFoldDB" id="A0A2T5J0S3"/>
<dbReference type="SUPFAM" id="SSF52833">
    <property type="entry name" value="Thioredoxin-like"/>
    <property type="match status" value="1"/>
</dbReference>
<dbReference type="RefSeq" id="WP_107865399.1">
    <property type="nucleotide sequence ID" value="NZ_QAON01000005.1"/>
</dbReference>
<protein>
    <submittedName>
        <fullName evidence="3">RNA polymerase-associated protein</fullName>
    </submittedName>
</protein>
<dbReference type="SUPFAM" id="SSF47616">
    <property type="entry name" value="GST C-terminal domain-like"/>
    <property type="match status" value="1"/>
</dbReference>
<evidence type="ECO:0000313" key="4">
    <source>
        <dbReference type="Proteomes" id="UP000244223"/>
    </source>
</evidence>
<accession>A0A2T5J0S3</accession>
<dbReference type="SFLD" id="SFLDG00358">
    <property type="entry name" value="Main_(cytGST)"/>
    <property type="match status" value="1"/>
</dbReference>
<evidence type="ECO:0000313" key="3">
    <source>
        <dbReference type="EMBL" id="PTQ89886.1"/>
    </source>
</evidence>
<dbReference type="CDD" id="cd03059">
    <property type="entry name" value="GST_N_SspA"/>
    <property type="match status" value="1"/>
</dbReference>
<dbReference type="PROSITE" id="PS50404">
    <property type="entry name" value="GST_NTER"/>
    <property type="match status" value="1"/>
</dbReference>
<dbReference type="Pfam" id="PF13410">
    <property type="entry name" value="GST_C_2"/>
    <property type="match status" value="1"/>
</dbReference>
<dbReference type="Gene3D" id="3.40.30.10">
    <property type="entry name" value="Glutaredoxin"/>
    <property type="match status" value="1"/>
</dbReference>
<dbReference type="OrthoDB" id="465590at2"/>
<dbReference type="InterPro" id="IPR036282">
    <property type="entry name" value="Glutathione-S-Trfase_C_sf"/>
</dbReference>
<dbReference type="GO" id="GO:0005737">
    <property type="term" value="C:cytoplasm"/>
    <property type="evidence" value="ECO:0007669"/>
    <property type="project" value="TreeGrafter"/>
</dbReference>
<dbReference type="PANTHER" id="PTHR43968">
    <property type="match status" value="1"/>
</dbReference>
<name>A0A2T5J0S3_9GAMM</name>
<comment type="caution">
    <text evidence="3">The sequence shown here is derived from an EMBL/GenBank/DDBJ whole genome shotgun (WGS) entry which is preliminary data.</text>
</comment>
<reference evidence="3 4" key="1">
    <citation type="submission" date="2018-04" db="EMBL/GenBank/DDBJ databases">
        <title>Genomic Encyclopedia of Archaeal and Bacterial Type Strains, Phase II (KMG-II): from individual species to whole genera.</title>
        <authorList>
            <person name="Goeker M."/>
        </authorList>
    </citation>
    <scope>NUCLEOTIDE SEQUENCE [LARGE SCALE GENOMIC DNA]</scope>
    <source>
        <strain evidence="3 4">DSM 5822</strain>
    </source>
</reference>
<dbReference type="Proteomes" id="UP000244223">
    <property type="component" value="Unassembled WGS sequence"/>
</dbReference>
<dbReference type="InterPro" id="IPR034341">
    <property type="entry name" value="SspA_N"/>
</dbReference>
<proteinExistence type="predicted"/>
<feature type="domain" description="GST N-terminal" evidence="1">
    <location>
        <begin position="8"/>
        <end position="86"/>
    </location>
</feature>
<evidence type="ECO:0000259" key="1">
    <source>
        <dbReference type="PROSITE" id="PS50404"/>
    </source>
</evidence>
<feature type="domain" description="GST C-terminal" evidence="2">
    <location>
        <begin position="91"/>
        <end position="209"/>
    </location>
</feature>
<evidence type="ECO:0000259" key="2">
    <source>
        <dbReference type="PROSITE" id="PS50405"/>
    </source>
</evidence>
<dbReference type="Gene3D" id="1.20.1050.10">
    <property type="match status" value="1"/>
</dbReference>
<dbReference type="Pfam" id="PF02798">
    <property type="entry name" value="GST_N"/>
    <property type="match status" value="1"/>
</dbReference>
<dbReference type="PROSITE" id="PS50405">
    <property type="entry name" value="GST_CTER"/>
    <property type="match status" value="1"/>
</dbReference>
<dbReference type="SFLD" id="SFLDS00019">
    <property type="entry name" value="Glutathione_Transferase_(cytos"/>
    <property type="match status" value="1"/>
</dbReference>
<dbReference type="InterPro" id="IPR040079">
    <property type="entry name" value="Glutathione_S-Trfase"/>
</dbReference>
<organism evidence="3 4">
    <name type="scientific">Agitococcus lubricus</name>
    <dbReference type="NCBI Taxonomy" id="1077255"/>
    <lineage>
        <taxon>Bacteria</taxon>
        <taxon>Pseudomonadati</taxon>
        <taxon>Pseudomonadota</taxon>
        <taxon>Gammaproteobacteria</taxon>
        <taxon>Moraxellales</taxon>
        <taxon>Moraxellaceae</taxon>
        <taxon>Agitococcus</taxon>
    </lineage>
</organism>
<gene>
    <name evidence="3" type="ORF">C8N29_105215</name>
</gene>
<dbReference type="InterPro" id="IPR036249">
    <property type="entry name" value="Thioredoxin-like_sf"/>
</dbReference>